<dbReference type="GO" id="GO:0005829">
    <property type="term" value="C:cytosol"/>
    <property type="evidence" value="ECO:0007669"/>
    <property type="project" value="TreeGrafter"/>
</dbReference>
<accession>A0A1I5LL31</accession>
<sequence length="221" mass="24040">MEIARRQLTGVKESKMEASKTLSDFIALCHKIYAHDFVPGSGGNASIRLGDRIVITPSGISLGKLEETDLVSIAMDGSVIGKGKPSKEWRMHMNCYERADVNAVIHVHSPYAVAIACLKELDTTCAMPVYTPGYSVRVGALPVVPYYRAGSTELADSIIAIMAHRNSLLLENHGLLTVGVTMDQAFNLVEEVEENAHLHFTLGGAGKPLTREQQEDLTGKY</sequence>
<dbReference type="Proteomes" id="UP000199236">
    <property type="component" value="Unassembled WGS sequence"/>
</dbReference>
<dbReference type="InterPro" id="IPR001303">
    <property type="entry name" value="Aldolase_II/adducin_N"/>
</dbReference>
<name>A0A1I5LL31_9HYPH</name>
<proteinExistence type="predicted"/>
<protein>
    <submittedName>
        <fullName evidence="4">Ribulose-5-phosphate 4-epimerase/Fuculose-1-phosphate aldolase</fullName>
    </submittedName>
</protein>
<dbReference type="InterPro" id="IPR050197">
    <property type="entry name" value="Aldolase_class_II_sugar_metab"/>
</dbReference>
<dbReference type="Pfam" id="PF00596">
    <property type="entry name" value="Aldolase_II"/>
    <property type="match status" value="1"/>
</dbReference>
<dbReference type="EMBL" id="FOVR01000017">
    <property type="protein sequence ID" value="SFO97461.1"/>
    <property type="molecule type" value="Genomic_DNA"/>
</dbReference>
<reference evidence="4 5" key="1">
    <citation type="submission" date="2016-10" db="EMBL/GenBank/DDBJ databases">
        <authorList>
            <person name="de Groot N.N."/>
        </authorList>
    </citation>
    <scope>NUCLEOTIDE SEQUENCE [LARGE SCALE GENOMIC DNA]</scope>
    <source>
        <strain evidence="4 5">CGMCC 1.9157</strain>
    </source>
</reference>
<evidence type="ECO:0000256" key="1">
    <source>
        <dbReference type="ARBA" id="ARBA00022723"/>
    </source>
</evidence>
<organism evidence="4 5">
    <name type="scientific">Cohaesibacter marisflavi</name>
    <dbReference type="NCBI Taxonomy" id="655353"/>
    <lineage>
        <taxon>Bacteria</taxon>
        <taxon>Pseudomonadati</taxon>
        <taxon>Pseudomonadota</taxon>
        <taxon>Alphaproteobacteria</taxon>
        <taxon>Hyphomicrobiales</taxon>
        <taxon>Cohaesibacteraceae</taxon>
    </lineage>
</organism>
<dbReference type="PANTHER" id="PTHR22789">
    <property type="entry name" value="FUCULOSE PHOSPHATE ALDOLASE"/>
    <property type="match status" value="1"/>
</dbReference>
<dbReference type="Gene3D" id="3.40.225.10">
    <property type="entry name" value="Class II aldolase/adducin N-terminal domain"/>
    <property type="match status" value="1"/>
</dbReference>
<feature type="domain" description="Class II aldolase/adducin N-terminal" evidence="3">
    <location>
        <begin position="23"/>
        <end position="200"/>
    </location>
</feature>
<dbReference type="AlphaFoldDB" id="A0A1I5LL31"/>
<keyword evidence="2" id="KW-0456">Lyase</keyword>
<dbReference type="STRING" id="655353.SAMN04488056_11723"/>
<gene>
    <name evidence="4" type="ORF">SAMN04488056_11723</name>
</gene>
<dbReference type="GO" id="GO:0046872">
    <property type="term" value="F:metal ion binding"/>
    <property type="evidence" value="ECO:0007669"/>
    <property type="project" value="UniProtKB-KW"/>
</dbReference>
<dbReference type="PANTHER" id="PTHR22789:SF0">
    <property type="entry name" value="3-OXO-TETRONATE 4-PHOSPHATE DECARBOXYLASE-RELATED"/>
    <property type="match status" value="1"/>
</dbReference>
<dbReference type="GO" id="GO:0016832">
    <property type="term" value="F:aldehyde-lyase activity"/>
    <property type="evidence" value="ECO:0007669"/>
    <property type="project" value="TreeGrafter"/>
</dbReference>
<evidence type="ECO:0000313" key="5">
    <source>
        <dbReference type="Proteomes" id="UP000199236"/>
    </source>
</evidence>
<keyword evidence="5" id="KW-1185">Reference proteome</keyword>
<dbReference type="SMART" id="SM01007">
    <property type="entry name" value="Aldolase_II"/>
    <property type="match status" value="1"/>
</dbReference>
<evidence type="ECO:0000256" key="2">
    <source>
        <dbReference type="ARBA" id="ARBA00023239"/>
    </source>
</evidence>
<dbReference type="RefSeq" id="WP_090075306.1">
    <property type="nucleotide sequence ID" value="NZ_FOVR01000017.1"/>
</dbReference>
<keyword evidence="1" id="KW-0479">Metal-binding</keyword>
<evidence type="ECO:0000313" key="4">
    <source>
        <dbReference type="EMBL" id="SFO97461.1"/>
    </source>
</evidence>
<dbReference type="InterPro" id="IPR036409">
    <property type="entry name" value="Aldolase_II/adducin_N_sf"/>
</dbReference>
<evidence type="ECO:0000259" key="3">
    <source>
        <dbReference type="SMART" id="SM01007"/>
    </source>
</evidence>
<dbReference type="GO" id="GO:0019323">
    <property type="term" value="P:pentose catabolic process"/>
    <property type="evidence" value="ECO:0007669"/>
    <property type="project" value="TreeGrafter"/>
</dbReference>
<dbReference type="SUPFAM" id="SSF53639">
    <property type="entry name" value="AraD/HMP-PK domain-like"/>
    <property type="match status" value="1"/>
</dbReference>